<feature type="compositionally biased region" description="Pro residues" evidence="1">
    <location>
        <begin position="130"/>
        <end position="142"/>
    </location>
</feature>
<keyword evidence="3" id="KW-1185">Reference proteome</keyword>
<gene>
    <name evidence="2" type="ORF">CLV67_13020</name>
</gene>
<name>A0A2T0JWD8_9ACTN</name>
<evidence type="ECO:0008006" key="4">
    <source>
        <dbReference type="Google" id="ProtNLM"/>
    </source>
</evidence>
<sequence>MRPVDDPQTAAGFPDDVVAAQVTVVRRMTRRKRVEPPALQLGRNRRSRRRRPRRRPPASPALGRAEETRPEVPGHLGRHHPGRGSSPGRFSRLALIRNLTRPYVVYRSRGPRAGRRPPSRRPAPHRPGWEGPPPTADRPTPPSVKGLASDAEDVARRPRRAAPRRRPHPTSRPQRAHRPRWPRRDPAPVPHRPGPRTESRRPREPGEATLQVLRGRVRLSAGDDSADASSGELLVIPDAPRRLDALQGSVILLTVAKRP</sequence>
<dbReference type="InterPro" id="IPR014710">
    <property type="entry name" value="RmlC-like_jellyroll"/>
</dbReference>
<evidence type="ECO:0000313" key="2">
    <source>
        <dbReference type="EMBL" id="PRX11996.1"/>
    </source>
</evidence>
<dbReference type="EMBL" id="PVMZ01000030">
    <property type="protein sequence ID" value="PRX11996.1"/>
    <property type="molecule type" value="Genomic_DNA"/>
</dbReference>
<feature type="compositionally biased region" description="Basic residues" evidence="1">
    <location>
        <begin position="43"/>
        <end position="56"/>
    </location>
</feature>
<dbReference type="Gene3D" id="2.60.120.10">
    <property type="entry name" value="Jelly Rolls"/>
    <property type="match status" value="1"/>
</dbReference>
<feature type="region of interest" description="Disordered" evidence="1">
    <location>
        <begin position="29"/>
        <end position="91"/>
    </location>
</feature>
<accession>A0A2T0JWD8</accession>
<dbReference type="Proteomes" id="UP000239415">
    <property type="component" value="Unassembled WGS sequence"/>
</dbReference>
<reference evidence="2 3" key="1">
    <citation type="submission" date="2018-03" db="EMBL/GenBank/DDBJ databases">
        <title>Genomic Encyclopedia of Archaeal and Bacterial Type Strains, Phase II (KMG-II): from individual species to whole genera.</title>
        <authorList>
            <person name="Goeker M."/>
        </authorList>
    </citation>
    <scope>NUCLEOTIDE SEQUENCE [LARGE SCALE GENOMIC DNA]</scope>
    <source>
        <strain evidence="2 3">DSM 43146</strain>
    </source>
</reference>
<protein>
    <recommendedName>
        <fullName evidence="4">Quercetin dioxygenase-like cupin family protein</fullName>
    </recommendedName>
</protein>
<feature type="compositionally biased region" description="Basic residues" evidence="1">
    <location>
        <begin position="157"/>
        <end position="181"/>
    </location>
</feature>
<feature type="compositionally biased region" description="Basic and acidic residues" evidence="1">
    <location>
        <begin position="195"/>
        <end position="206"/>
    </location>
</feature>
<feature type="region of interest" description="Disordered" evidence="1">
    <location>
        <begin position="106"/>
        <end position="209"/>
    </location>
</feature>
<feature type="compositionally biased region" description="Basic residues" evidence="1">
    <location>
        <begin position="109"/>
        <end position="124"/>
    </location>
</feature>
<comment type="caution">
    <text evidence="2">The sequence shown here is derived from an EMBL/GenBank/DDBJ whole genome shotgun (WGS) entry which is preliminary data.</text>
</comment>
<evidence type="ECO:0000313" key="3">
    <source>
        <dbReference type="Proteomes" id="UP000239415"/>
    </source>
</evidence>
<organism evidence="2 3">
    <name type="scientific">Actinoplanes italicus</name>
    <dbReference type="NCBI Taxonomy" id="113567"/>
    <lineage>
        <taxon>Bacteria</taxon>
        <taxon>Bacillati</taxon>
        <taxon>Actinomycetota</taxon>
        <taxon>Actinomycetes</taxon>
        <taxon>Micromonosporales</taxon>
        <taxon>Micromonosporaceae</taxon>
        <taxon>Actinoplanes</taxon>
    </lineage>
</organism>
<dbReference type="AlphaFoldDB" id="A0A2T0JWD8"/>
<proteinExistence type="predicted"/>
<evidence type="ECO:0000256" key="1">
    <source>
        <dbReference type="SAM" id="MobiDB-lite"/>
    </source>
</evidence>